<feature type="region of interest" description="Disordered" evidence="1">
    <location>
        <begin position="48"/>
        <end position="72"/>
    </location>
</feature>
<dbReference type="EMBL" id="JAINUL010000001">
    <property type="protein sequence ID" value="MCC0094493.1"/>
    <property type="molecule type" value="Genomic_DNA"/>
</dbReference>
<reference evidence="2 3" key="1">
    <citation type="submission" date="2021-08" db="EMBL/GenBank/DDBJ databases">
        <title>Genomic Architecture of Streptomyces flavotricini NGL1 and Streptomyces erythrochromogenes HMS4 With Differential Plant Beneficial attributes and laccase production capabilities.</title>
        <authorList>
            <person name="Salwan R."/>
            <person name="Kaur R."/>
            <person name="Sharma V."/>
        </authorList>
    </citation>
    <scope>NUCLEOTIDE SEQUENCE [LARGE SCALE GENOMIC DNA]</scope>
    <source>
        <strain evidence="2 3">NGL1</strain>
    </source>
</reference>
<dbReference type="RefSeq" id="WP_229335054.1">
    <property type="nucleotide sequence ID" value="NZ_JAINUL010000001.1"/>
</dbReference>
<evidence type="ECO:0000313" key="3">
    <source>
        <dbReference type="Proteomes" id="UP001520654"/>
    </source>
</evidence>
<dbReference type="SUPFAM" id="SSF51621">
    <property type="entry name" value="Phosphoenolpyruvate/pyruvate domain"/>
    <property type="match status" value="1"/>
</dbReference>
<keyword evidence="3" id="KW-1185">Reference proteome</keyword>
<dbReference type="InterPro" id="IPR015813">
    <property type="entry name" value="Pyrv/PenolPyrv_kinase-like_dom"/>
</dbReference>
<dbReference type="Proteomes" id="UP001520654">
    <property type="component" value="Unassembled WGS sequence"/>
</dbReference>
<sequence>MLPHLEEADKVLEVMAAEGLRRGEHGLQVYVMAGIPADILLAQDFAETAPPLSSSTSPPPRRAATGRTEWSL</sequence>
<name>A0ABS8E0L1_9ACTN</name>
<dbReference type="InterPro" id="IPR040442">
    <property type="entry name" value="Pyrv_kinase-like_dom_sf"/>
</dbReference>
<comment type="caution">
    <text evidence="2">The sequence shown here is derived from an EMBL/GenBank/DDBJ whole genome shotgun (WGS) entry which is preliminary data.</text>
</comment>
<evidence type="ECO:0000256" key="1">
    <source>
        <dbReference type="SAM" id="MobiDB-lite"/>
    </source>
</evidence>
<protein>
    <submittedName>
        <fullName evidence="2">Uncharacterized protein</fullName>
    </submittedName>
</protein>
<organism evidence="2 3">
    <name type="scientific">Streptomyces flavotricini</name>
    <dbReference type="NCBI Taxonomy" id="66888"/>
    <lineage>
        <taxon>Bacteria</taxon>
        <taxon>Bacillati</taxon>
        <taxon>Actinomycetota</taxon>
        <taxon>Actinomycetes</taxon>
        <taxon>Kitasatosporales</taxon>
        <taxon>Streptomycetaceae</taxon>
        <taxon>Streptomyces</taxon>
    </lineage>
</organism>
<dbReference type="Gene3D" id="3.20.20.60">
    <property type="entry name" value="Phosphoenolpyruvate-binding domains"/>
    <property type="match status" value="1"/>
</dbReference>
<evidence type="ECO:0000313" key="2">
    <source>
        <dbReference type="EMBL" id="MCC0094493.1"/>
    </source>
</evidence>
<gene>
    <name evidence="2" type="ORF">K7B10_06765</name>
</gene>
<proteinExistence type="predicted"/>
<accession>A0ABS8E0L1</accession>